<dbReference type="RefSeq" id="WP_090704148.1">
    <property type="nucleotide sequence ID" value="NZ_FNHH01000010.1"/>
</dbReference>
<evidence type="ECO:0000313" key="4">
    <source>
        <dbReference type="Proteomes" id="UP000199226"/>
    </source>
</evidence>
<evidence type="ECO:0000256" key="1">
    <source>
        <dbReference type="ARBA" id="ARBA00023239"/>
    </source>
</evidence>
<dbReference type="InterPro" id="IPR032465">
    <property type="entry name" value="ACMSD"/>
</dbReference>
<proteinExistence type="predicted"/>
<evidence type="ECO:0000313" key="3">
    <source>
        <dbReference type="EMBL" id="SDM36306.1"/>
    </source>
</evidence>
<dbReference type="EMBL" id="FNHH01000010">
    <property type="protein sequence ID" value="SDM36306.1"/>
    <property type="molecule type" value="Genomic_DNA"/>
</dbReference>
<dbReference type="GO" id="GO:0016787">
    <property type="term" value="F:hydrolase activity"/>
    <property type="evidence" value="ECO:0007669"/>
    <property type="project" value="InterPro"/>
</dbReference>
<sequence>MKNRTDFGLNRRTFLSTSGLGLLGASMSGVLCNVPSKEESEQTANTFQKDGWKAIMESAKKYPKLDAHNHVWSGSNAAQVDESCEALGITKAACSIPGGKKVAEIRANNDIIIQAMKSHPKRIMGQCYINPLFKKEALDEIDRCVDNGMVMLGELYDAVKISDPMYYPIVERCIRHKIPLMLHGVTTLGNWRPGYLPTNPPNSSVPEDFVEIANRYPEAMIICGHIGGGGNWEYMCRILRKAPTLFLDTSGSVSDEGMIDMAVKYLGADRLLFATDMNYETGVGKIIWADLSEADRKKIFFENFNNLLRKAGNHAS</sequence>
<dbReference type="InterPro" id="IPR006680">
    <property type="entry name" value="Amidohydro-rel"/>
</dbReference>
<protein>
    <recommendedName>
        <fullName evidence="2">Amidohydrolase-related domain-containing protein</fullName>
    </recommendedName>
</protein>
<dbReference type="Pfam" id="PF04909">
    <property type="entry name" value="Amidohydro_2"/>
    <property type="match status" value="1"/>
</dbReference>
<keyword evidence="1" id="KW-0456">Lyase</keyword>
<keyword evidence="4" id="KW-1185">Reference proteome</keyword>
<dbReference type="GO" id="GO:0016831">
    <property type="term" value="F:carboxy-lyase activity"/>
    <property type="evidence" value="ECO:0007669"/>
    <property type="project" value="InterPro"/>
</dbReference>
<reference evidence="4" key="1">
    <citation type="submission" date="2016-10" db="EMBL/GenBank/DDBJ databases">
        <authorList>
            <person name="Varghese N."/>
            <person name="Submissions S."/>
        </authorList>
    </citation>
    <scope>NUCLEOTIDE SEQUENCE [LARGE SCALE GENOMIC DNA]</scope>
    <source>
        <strain evidence="4">DSM 24536</strain>
    </source>
</reference>
<feature type="domain" description="Amidohydrolase-related" evidence="2">
    <location>
        <begin position="66"/>
        <end position="303"/>
    </location>
</feature>
<dbReference type="PROSITE" id="PS51318">
    <property type="entry name" value="TAT"/>
    <property type="match status" value="1"/>
</dbReference>
<gene>
    <name evidence="3" type="ORF">SAMN05421813_110110</name>
</gene>
<dbReference type="PANTHER" id="PTHR21240:SF28">
    <property type="entry name" value="ISO-OROTATE DECARBOXYLASE (EUROFUNG)"/>
    <property type="match status" value="1"/>
</dbReference>
<dbReference type="AlphaFoldDB" id="A0A1G9SLE9"/>
<dbReference type="OrthoDB" id="9777673at2"/>
<dbReference type="GO" id="GO:0005737">
    <property type="term" value="C:cytoplasm"/>
    <property type="evidence" value="ECO:0007669"/>
    <property type="project" value="TreeGrafter"/>
</dbReference>
<accession>A0A1G9SLE9</accession>
<evidence type="ECO:0000259" key="2">
    <source>
        <dbReference type="Pfam" id="PF04909"/>
    </source>
</evidence>
<dbReference type="InterPro" id="IPR006311">
    <property type="entry name" value="TAT_signal"/>
</dbReference>
<name>A0A1G9SLE9_9SPHI</name>
<dbReference type="SUPFAM" id="SSF51556">
    <property type="entry name" value="Metallo-dependent hydrolases"/>
    <property type="match status" value="1"/>
</dbReference>
<organism evidence="3 4">
    <name type="scientific">Daejeonella rubra</name>
    <dbReference type="NCBI Taxonomy" id="990371"/>
    <lineage>
        <taxon>Bacteria</taxon>
        <taxon>Pseudomonadati</taxon>
        <taxon>Bacteroidota</taxon>
        <taxon>Sphingobacteriia</taxon>
        <taxon>Sphingobacteriales</taxon>
        <taxon>Sphingobacteriaceae</taxon>
        <taxon>Daejeonella</taxon>
    </lineage>
</organism>
<dbReference type="Proteomes" id="UP000199226">
    <property type="component" value="Unassembled WGS sequence"/>
</dbReference>
<dbReference type="Gene3D" id="3.20.20.140">
    <property type="entry name" value="Metal-dependent hydrolases"/>
    <property type="match status" value="1"/>
</dbReference>
<dbReference type="STRING" id="990371.SAMN05421813_110110"/>
<dbReference type="GO" id="GO:0019748">
    <property type="term" value="P:secondary metabolic process"/>
    <property type="evidence" value="ECO:0007669"/>
    <property type="project" value="TreeGrafter"/>
</dbReference>
<dbReference type="PANTHER" id="PTHR21240">
    <property type="entry name" value="2-AMINO-3-CARBOXYLMUCONATE-6-SEMIALDEHYDE DECARBOXYLASE"/>
    <property type="match status" value="1"/>
</dbReference>
<dbReference type="InterPro" id="IPR032466">
    <property type="entry name" value="Metal_Hydrolase"/>
</dbReference>